<comment type="caution">
    <text evidence="1">The sequence shown here is derived from an EMBL/GenBank/DDBJ whole genome shotgun (WGS) entry which is preliminary data.</text>
</comment>
<feature type="non-terminal residue" evidence="1">
    <location>
        <position position="50"/>
    </location>
</feature>
<feature type="non-terminal residue" evidence="1">
    <location>
        <position position="1"/>
    </location>
</feature>
<reference evidence="1" key="1">
    <citation type="submission" date="2021-06" db="EMBL/GenBank/DDBJ databases">
        <authorList>
            <person name="Kallberg Y."/>
            <person name="Tangrot J."/>
            <person name="Rosling A."/>
        </authorList>
    </citation>
    <scope>NUCLEOTIDE SEQUENCE</scope>
    <source>
        <strain evidence="1">87-6 pot B 2015</strain>
    </source>
</reference>
<gene>
    <name evidence="1" type="ORF">FMOSSE_LOCUS14618</name>
</gene>
<dbReference type="EMBL" id="CAJVPP010011832">
    <property type="protein sequence ID" value="CAG8715659.1"/>
    <property type="molecule type" value="Genomic_DNA"/>
</dbReference>
<dbReference type="AlphaFoldDB" id="A0A9N9I0E5"/>
<evidence type="ECO:0000313" key="1">
    <source>
        <dbReference type="EMBL" id="CAG8715659.1"/>
    </source>
</evidence>
<dbReference type="Proteomes" id="UP000789375">
    <property type="component" value="Unassembled WGS sequence"/>
</dbReference>
<keyword evidence="2" id="KW-1185">Reference proteome</keyword>
<name>A0A9N9I0E5_FUNMO</name>
<sequence>FNKDDEELEELIVLLPEVNIILNANKEKEEKPIADEIEFTSILKKVNLIK</sequence>
<accession>A0A9N9I0E5</accession>
<protein>
    <submittedName>
        <fullName evidence="1">10448_t:CDS:1</fullName>
    </submittedName>
</protein>
<evidence type="ECO:0000313" key="2">
    <source>
        <dbReference type="Proteomes" id="UP000789375"/>
    </source>
</evidence>
<proteinExistence type="predicted"/>
<organism evidence="1 2">
    <name type="scientific">Funneliformis mosseae</name>
    <name type="common">Endomycorrhizal fungus</name>
    <name type="synonym">Glomus mosseae</name>
    <dbReference type="NCBI Taxonomy" id="27381"/>
    <lineage>
        <taxon>Eukaryota</taxon>
        <taxon>Fungi</taxon>
        <taxon>Fungi incertae sedis</taxon>
        <taxon>Mucoromycota</taxon>
        <taxon>Glomeromycotina</taxon>
        <taxon>Glomeromycetes</taxon>
        <taxon>Glomerales</taxon>
        <taxon>Glomeraceae</taxon>
        <taxon>Funneliformis</taxon>
    </lineage>
</organism>